<organism evidence="1 2">
    <name type="scientific">Candidatus Marsarchaeota G2 archaeon ECH_B_SAG-C16</name>
    <dbReference type="NCBI Taxonomy" id="1978163"/>
    <lineage>
        <taxon>Archaea</taxon>
        <taxon>Candidatus Marsarchaeota</taxon>
        <taxon>Candidatus Marsarchaeota group 2</taxon>
    </lineage>
</organism>
<name>A0A2R6B492_9ARCH</name>
<comment type="caution">
    <text evidence="1">The sequence shown here is derived from an EMBL/GenBank/DDBJ whole genome shotgun (WGS) entry which is preliminary data.</text>
</comment>
<evidence type="ECO:0000313" key="1">
    <source>
        <dbReference type="EMBL" id="PSN93318.1"/>
    </source>
</evidence>
<dbReference type="Proteomes" id="UP000240681">
    <property type="component" value="Unassembled WGS sequence"/>
</dbReference>
<sequence length="87" mass="9671">MLKWVGAVRFSGVNSNIAVIQLGRPIEGSFAVVQPPPPSGGAEWRIESSTEGWRVVREGVEIFWFSVNEETRPITFRQKLELGESGL</sequence>
<dbReference type="EMBL" id="NEXK01000111">
    <property type="protein sequence ID" value="PSN93318.1"/>
    <property type="molecule type" value="Genomic_DNA"/>
</dbReference>
<accession>A0A2R6B492</accession>
<reference evidence="1 2" key="1">
    <citation type="submission" date="2017-04" db="EMBL/GenBank/DDBJ databases">
        <title>Novel microbial lineages endemic to geothermal iron-oxide mats fill important gaps in the evolutionary history of Archaea.</title>
        <authorList>
            <person name="Jay Z.J."/>
            <person name="Beam J.P."/>
            <person name="Dlakic M."/>
            <person name="Rusch D.B."/>
            <person name="Kozubal M.A."/>
            <person name="Inskeep W.P."/>
        </authorList>
    </citation>
    <scope>NUCLEOTIDE SEQUENCE [LARGE SCALE GENOMIC DNA]</scope>
    <source>
        <strain evidence="1">ECH_B_SAG-C16</strain>
    </source>
</reference>
<evidence type="ECO:0000313" key="2">
    <source>
        <dbReference type="Proteomes" id="UP000240681"/>
    </source>
</evidence>
<dbReference type="AlphaFoldDB" id="A0A2R6B492"/>
<protein>
    <submittedName>
        <fullName evidence="1">Uncharacterized protein</fullName>
    </submittedName>
</protein>
<gene>
    <name evidence="1" type="ORF">B9Q09_06070</name>
</gene>
<proteinExistence type="predicted"/>